<name>A0A6M3KP93_9ZZZZ</name>
<evidence type="ECO:0000313" key="1">
    <source>
        <dbReference type="EMBL" id="QJA63692.1"/>
    </source>
</evidence>
<dbReference type="EMBL" id="MT141503">
    <property type="protein sequence ID" value="QJA63692.1"/>
    <property type="molecule type" value="Genomic_DNA"/>
</dbReference>
<dbReference type="AlphaFoldDB" id="A0A6M3KP93"/>
<gene>
    <name evidence="2" type="ORF">MM415A00274_0017</name>
    <name evidence="1" type="ORF">MM415B00593_0019</name>
</gene>
<sequence>MTTSGSIDFNNTRNEIIHDAFFKLNVYGADEVVSAEDSQYASRVLNRMIKSWQAQELHLWKKQTAYLFIQNGQYEYSLKSTSTDHATLSYVETTFSADEAIGQTTLTVTSSSGMTAGDYIGLENEDGYLQWSTIDSITDATTIVVDDALTTACEDGAKIYAYTTKLTEPFNVYSAVRESEDGIDTPMNYLSYEGYFVLPNKLSSGTPVSYTYDRQLYDGKIRIWPVPNNVDYIMKLALALKIEDFDSATNTPDFPQEWLDAIVCNLALKLAPDYGKAAGDNYQVIMSQSQDALLIASQFDSEQGSLYISPDYIGSDHY</sequence>
<accession>A0A6M3KP93</accession>
<evidence type="ECO:0000313" key="2">
    <source>
        <dbReference type="EMBL" id="QJA83560.1"/>
    </source>
</evidence>
<dbReference type="EMBL" id="MT142513">
    <property type="protein sequence ID" value="QJA83560.1"/>
    <property type="molecule type" value="Genomic_DNA"/>
</dbReference>
<reference evidence="2" key="1">
    <citation type="submission" date="2020-03" db="EMBL/GenBank/DDBJ databases">
        <title>The deep terrestrial virosphere.</title>
        <authorList>
            <person name="Holmfeldt K."/>
            <person name="Nilsson E."/>
            <person name="Simone D."/>
            <person name="Lopez-Fernandez M."/>
            <person name="Wu X."/>
            <person name="de Brujin I."/>
            <person name="Lundin D."/>
            <person name="Andersson A."/>
            <person name="Bertilsson S."/>
            <person name="Dopson M."/>
        </authorList>
    </citation>
    <scope>NUCLEOTIDE SEQUENCE</scope>
    <source>
        <strain evidence="2">MM415A00274</strain>
        <strain evidence="1">MM415B00593</strain>
    </source>
</reference>
<organism evidence="2">
    <name type="scientific">viral metagenome</name>
    <dbReference type="NCBI Taxonomy" id="1070528"/>
    <lineage>
        <taxon>unclassified sequences</taxon>
        <taxon>metagenomes</taxon>
        <taxon>organismal metagenomes</taxon>
    </lineage>
</organism>
<proteinExistence type="predicted"/>
<dbReference type="InterPro" id="IPR038258">
    <property type="entry name" value="Gp4_sf"/>
</dbReference>
<dbReference type="Gene3D" id="1.10.3230.20">
    <property type="entry name" value="P22 tail accessory factor (Gp4)"/>
    <property type="match status" value="2"/>
</dbReference>
<protein>
    <submittedName>
        <fullName evidence="2">Putative structural protein</fullName>
    </submittedName>
</protein>